<evidence type="ECO:0000313" key="14">
    <source>
        <dbReference type="EMBL" id="CDF34977.1"/>
    </source>
</evidence>
<feature type="domain" description="Uroporphyrinogen decarboxylase (URO-D)" evidence="13">
    <location>
        <begin position="63"/>
        <end position="72"/>
    </location>
</feature>
<sequence length="401" mass="43091">MPPLPAFVAALPLSQSRPSAACTHRRLARQCPVATAGTTASSSNGATPLLVRAARGEPVPRPPVWLMRQAGRYMADFRAFSDHHPFRHRSETPDIAFELSMQPYRAFATDAVIMFSDILTPLPALGIDFDIVSGKGPRIPDPIRTIDQARRFASASFDPASSLPFVAELLKRLRDELASEPAALVGFVGAPFTLAAYAIEGAAAKNIVATKRLMYSSTEEEQVLSTVLDKLGSVVADYAVFQVRQGAQVIQFFDSWAHHLSPDQYSTYALPAARKAAESFKAQCPKIPLIFFANGAGGKLEMIQDQLGHVVDVVGIDWSVSMSDARRRLGKDVVLQGNVDPSILATGSEDAIRKAVRDTVSQADGPLILNLGHGVIKETPEDAVGVFCDAARNMAAAEVVA</sequence>
<dbReference type="PANTHER" id="PTHR21091:SF174">
    <property type="entry name" value="UROPORPHYRINOGEN DECARBOXYLASE"/>
    <property type="match status" value="1"/>
</dbReference>
<keyword evidence="8 11" id="KW-0456">Lyase</keyword>
<dbReference type="InterPro" id="IPR038071">
    <property type="entry name" value="UROD/MetE-like_sf"/>
</dbReference>
<dbReference type="OMA" id="LWLMRQA"/>
<accession>R7Q901</accession>
<dbReference type="Gramene" id="CDF34977">
    <property type="protein sequence ID" value="CDF34977"/>
    <property type="gene ID" value="CHC_T00003309001"/>
</dbReference>
<dbReference type="PhylomeDB" id="R7Q901"/>
<evidence type="ECO:0000256" key="6">
    <source>
        <dbReference type="ARBA" id="ARBA00012288"/>
    </source>
</evidence>
<organism evidence="14 15">
    <name type="scientific">Chondrus crispus</name>
    <name type="common">Carrageen Irish moss</name>
    <name type="synonym">Polymorpha crispa</name>
    <dbReference type="NCBI Taxonomy" id="2769"/>
    <lineage>
        <taxon>Eukaryota</taxon>
        <taxon>Rhodophyta</taxon>
        <taxon>Florideophyceae</taxon>
        <taxon>Rhodymeniophycidae</taxon>
        <taxon>Gigartinales</taxon>
        <taxon>Gigartinaceae</taxon>
        <taxon>Chondrus</taxon>
    </lineage>
</organism>
<dbReference type="RefSeq" id="XP_005714796.1">
    <property type="nucleotide sequence ID" value="XM_005714739.1"/>
</dbReference>
<evidence type="ECO:0000256" key="11">
    <source>
        <dbReference type="RuleBase" id="RU000554"/>
    </source>
</evidence>
<keyword evidence="15" id="KW-1185">Reference proteome</keyword>
<dbReference type="InterPro" id="IPR006361">
    <property type="entry name" value="Uroporphyrinogen_deCO2ase_HemE"/>
</dbReference>
<dbReference type="Gene3D" id="3.20.20.210">
    <property type="match status" value="1"/>
</dbReference>
<evidence type="ECO:0000256" key="10">
    <source>
        <dbReference type="ARBA" id="ARBA00048033"/>
    </source>
</evidence>
<evidence type="ECO:0000256" key="12">
    <source>
        <dbReference type="RuleBase" id="RU004169"/>
    </source>
</evidence>
<comment type="function">
    <text evidence="1">Catalyzes the decarboxylation of four acetate groups of uroporphyrinogen-III to yield coproporphyrinogen-III.</text>
</comment>
<comment type="subunit">
    <text evidence="5">Homodimer.</text>
</comment>
<dbReference type="GO" id="GO:0006782">
    <property type="term" value="P:protoporphyrinogen IX biosynthetic process"/>
    <property type="evidence" value="ECO:0007669"/>
    <property type="project" value="UniProtKB-UniPathway"/>
</dbReference>
<dbReference type="EC" id="4.1.1.37" evidence="6 11"/>
<dbReference type="SUPFAM" id="SSF51726">
    <property type="entry name" value="UROD/MetE-like"/>
    <property type="match status" value="1"/>
</dbReference>
<evidence type="ECO:0000256" key="2">
    <source>
        <dbReference type="ARBA" id="ARBA00004229"/>
    </source>
</evidence>
<evidence type="ECO:0000256" key="8">
    <source>
        <dbReference type="ARBA" id="ARBA00023239"/>
    </source>
</evidence>
<dbReference type="KEGG" id="ccp:CHC_T00003309001"/>
<comment type="pathway">
    <text evidence="3 11">Porphyrin-containing compound metabolism; protoporphyrin-IX biosynthesis; coproporphyrinogen-III from 5-aminolevulinate: step 4/4.</text>
</comment>
<evidence type="ECO:0000256" key="3">
    <source>
        <dbReference type="ARBA" id="ARBA00004804"/>
    </source>
</evidence>
<evidence type="ECO:0000313" key="15">
    <source>
        <dbReference type="Proteomes" id="UP000012073"/>
    </source>
</evidence>
<dbReference type="AlphaFoldDB" id="R7Q901"/>
<protein>
    <recommendedName>
        <fullName evidence="6 11">Uroporphyrinogen decarboxylase</fullName>
        <ecNumber evidence="6 11">4.1.1.37</ecNumber>
    </recommendedName>
</protein>
<dbReference type="UniPathway" id="UPA00251">
    <property type="reaction ID" value="UER00321"/>
</dbReference>
<comment type="similarity">
    <text evidence="4 12">Belongs to the uroporphyrinogen decarboxylase family.</text>
</comment>
<dbReference type="EMBL" id="HG001713">
    <property type="protein sequence ID" value="CDF34977.1"/>
    <property type="molecule type" value="Genomic_DNA"/>
</dbReference>
<dbReference type="GO" id="GO:0004853">
    <property type="term" value="F:uroporphyrinogen decarboxylase activity"/>
    <property type="evidence" value="ECO:0007669"/>
    <property type="project" value="UniProtKB-EC"/>
</dbReference>
<evidence type="ECO:0000259" key="13">
    <source>
        <dbReference type="PROSITE" id="PS00906"/>
    </source>
</evidence>
<dbReference type="GeneID" id="17322513"/>
<name>R7Q901_CHOCR</name>
<dbReference type="InterPro" id="IPR000257">
    <property type="entry name" value="Uroporphyrinogen_deCOase"/>
</dbReference>
<dbReference type="OrthoDB" id="339900at2759"/>
<evidence type="ECO:0000256" key="9">
    <source>
        <dbReference type="ARBA" id="ARBA00023244"/>
    </source>
</evidence>
<keyword evidence="9 11" id="KW-0627">Porphyrin biosynthesis</keyword>
<dbReference type="STRING" id="2769.R7Q901"/>
<gene>
    <name evidence="14" type="ORF">CHC_T00003309001</name>
</gene>
<dbReference type="Pfam" id="PF01208">
    <property type="entry name" value="URO-D"/>
    <property type="match status" value="1"/>
</dbReference>
<keyword evidence="7 11" id="KW-0210">Decarboxylase</keyword>
<dbReference type="NCBIfam" id="TIGR01464">
    <property type="entry name" value="hemE"/>
    <property type="match status" value="1"/>
</dbReference>
<dbReference type="FunFam" id="3.20.20.210:FF:000006">
    <property type="entry name" value="Uroporphyrinogen decarboxylase"/>
    <property type="match status" value="1"/>
</dbReference>
<evidence type="ECO:0000256" key="5">
    <source>
        <dbReference type="ARBA" id="ARBA00011738"/>
    </source>
</evidence>
<dbReference type="GO" id="GO:0009507">
    <property type="term" value="C:chloroplast"/>
    <property type="evidence" value="ECO:0007669"/>
    <property type="project" value="UniProtKB-SubCell"/>
</dbReference>
<reference evidence="15" key="1">
    <citation type="journal article" date="2013" name="Proc. Natl. Acad. Sci. U.S.A.">
        <title>Genome structure and metabolic features in the red seaweed Chondrus crispus shed light on evolution of the Archaeplastida.</title>
        <authorList>
            <person name="Collen J."/>
            <person name="Porcel B."/>
            <person name="Carre W."/>
            <person name="Ball S.G."/>
            <person name="Chaparro C."/>
            <person name="Tonon T."/>
            <person name="Barbeyron T."/>
            <person name="Michel G."/>
            <person name="Noel B."/>
            <person name="Valentin K."/>
            <person name="Elias M."/>
            <person name="Artiguenave F."/>
            <person name="Arun A."/>
            <person name="Aury J.M."/>
            <person name="Barbosa-Neto J.F."/>
            <person name="Bothwell J.H."/>
            <person name="Bouget F.Y."/>
            <person name="Brillet L."/>
            <person name="Cabello-Hurtado F."/>
            <person name="Capella-Gutierrez S."/>
            <person name="Charrier B."/>
            <person name="Cladiere L."/>
            <person name="Cock J.M."/>
            <person name="Coelho S.M."/>
            <person name="Colleoni C."/>
            <person name="Czjzek M."/>
            <person name="Da Silva C."/>
            <person name="Delage L."/>
            <person name="Denoeud F."/>
            <person name="Deschamps P."/>
            <person name="Dittami S.M."/>
            <person name="Gabaldon T."/>
            <person name="Gachon C.M."/>
            <person name="Groisillier A."/>
            <person name="Herve C."/>
            <person name="Jabbari K."/>
            <person name="Katinka M."/>
            <person name="Kloareg B."/>
            <person name="Kowalczyk N."/>
            <person name="Labadie K."/>
            <person name="Leblanc C."/>
            <person name="Lopez P.J."/>
            <person name="McLachlan D.H."/>
            <person name="Meslet-Cladiere L."/>
            <person name="Moustafa A."/>
            <person name="Nehr Z."/>
            <person name="Nyvall Collen P."/>
            <person name="Panaud O."/>
            <person name="Partensky F."/>
            <person name="Poulain J."/>
            <person name="Rensing S.A."/>
            <person name="Rousvoal S."/>
            <person name="Samson G."/>
            <person name="Symeonidi A."/>
            <person name="Weissenbach J."/>
            <person name="Zambounis A."/>
            <person name="Wincker P."/>
            <person name="Boyen C."/>
        </authorList>
    </citation>
    <scope>NUCLEOTIDE SEQUENCE [LARGE SCALE GENOMIC DNA]</scope>
    <source>
        <strain evidence="15">cv. Stackhouse</strain>
    </source>
</reference>
<evidence type="ECO:0000256" key="4">
    <source>
        <dbReference type="ARBA" id="ARBA00009935"/>
    </source>
</evidence>
<dbReference type="PANTHER" id="PTHR21091">
    <property type="entry name" value="METHYLTETRAHYDROFOLATE:HOMOCYSTEINE METHYLTRANSFERASE RELATED"/>
    <property type="match status" value="1"/>
</dbReference>
<evidence type="ECO:0000256" key="1">
    <source>
        <dbReference type="ARBA" id="ARBA00002448"/>
    </source>
</evidence>
<dbReference type="PROSITE" id="PS00906">
    <property type="entry name" value="UROD_1"/>
    <property type="match status" value="1"/>
</dbReference>
<dbReference type="Proteomes" id="UP000012073">
    <property type="component" value="Unassembled WGS sequence"/>
</dbReference>
<proteinExistence type="inferred from homology"/>
<evidence type="ECO:0000256" key="7">
    <source>
        <dbReference type="ARBA" id="ARBA00022793"/>
    </source>
</evidence>
<comment type="subcellular location">
    <subcellularLocation>
        <location evidence="2">Plastid</location>
        <location evidence="2">Chloroplast</location>
    </subcellularLocation>
</comment>
<comment type="catalytic activity">
    <reaction evidence="10 11">
        <text>uroporphyrinogen III + 4 H(+) = coproporphyrinogen III + 4 CO2</text>
        <dbReference type="Rhea" id="RHEA:19865"/>
        <dbReference type="ChEBI" id="CHEBI:15378"/>
        <dbReference type="ChEBI" id="CHEBI:16526"/>
        <dbReference type="ChEBI" id="CHEBI:57308"/>
        <dbReference type="ChEBI" id="CHEBI:57309"/>
        <dbReference type="EC" id="4.1.1.37"/>
    </reaction>
</comment>